<keyword evidence="3" id="KW-1185">Reference proteome</keyword>
<dbReference type="GO" id="GO:0006979">
    <property type="term" value="P:response to oxidative stress"/>
    <property type="evidence" value="ECO:0007669"/>
    <property type="project" value="TreeGrafter"/>
</dbReference>
<keyword evidence="2" id="KW-0830">Ubiquinone</keyword>
<evidence type="ECO:0000313" key="2">
    <source>
        <dbReference type="EMBL" id="RAK55490.1"/>
    </source>
</evidence>
<accession>A0A328AKX5</accession>
<name>A0A328AKX5_9CAUL</name>
<evidence type="ECO:0000256" key="1">
    <source>
        <dbReference type="SAM" id="MobiDB-lite"/>
    </source>
</evidence>
<organism evidence="2 3">
    <name type="scientific">Phenylobacterium soli</name>
    <dbReference type="NCBI Taxonomy" id="2170551"/>
    <lineage>
        <taxon>Bacteria</taxon>
        <taxon>Pseudomonadati</taxon>
        <taxon>Pseudomonadota</taxon>
        <taxon>Alphaproteobacteria</taxon>
        <taxon>Caulobacterales</taxon>
        <taxon>Caulobacteraceae</taxon>
        <taxon>Phenylobacterium</taxon>
    </lineage>
</organism>
<dbReference type="NCBIfam" id="NF006040">
    <property type="entry name" value="PRK08183.1"/>
    <property type="match status" value="1"/>
</dbReference>
<sequence length="179" mass="20205">MLRSQGRSSPTSCPPAWAGGVLDAGRAPAYSPAANRPPSHLLRASVTSLLKTLFTWWNGATTGIHFTIARRGRFVGQDDYGNRYYEAKDARDSYGKHRRRWVIYNGYAEASKVPPDWHGWLHYTFDEPPTVAPLLTKPWEKEHRPNLSGTIYAYRPKGSLARGGERQRATGDYEAWTPE</sequence>
<protein>
    <submittedName>
        <fullName evidence="2">NADH:ubiquinone oxidoreductase subunit NDUFA12</fullName>
    </submittedName>
</protein>
<reference evidence="3" key="1">
    <citation type="submission" date="2018-05" db="EMBL/GenBank/DDBJ databases">
        <authorList>
            <person name="Li X."/>
        </authorList>
    </citation>
    <scope>NUCLEOTIDE SEQUENCE [LARGE SCALE GENOMIC DNA]</scope>
    <source>
        <strain evidence="3">LX32</strain>
    </source>
</reference>
<feature type="region of interest" description="Disordered" evidence="1">
    <location>
        <begin position="158"/>
        <end position="179"/>
    </location>
</feature>
<dbReference type="PANTHER" id="PTHR12910">
    <property type="entry name" value="NADH-UBIQUINONE OXIDOREDUCTASE SUBUNIT B17.2"/>
    <property type="match status" value="1"/>
</dbReference>
<dbReference type="GO" id="GO:0045271">
    <property type="term" value="C:respiratory chain complex I"/>
    <property type="evidence" value="ECO:0007669"/>
    <property type="project" value="InterPro"/>
</dbReference>
<evidence type="ECO:0000313" key="3">
    <source>
        <dbReference type="Proteomes" id="UP000249254"/>
    </source>
</evidence>
<dbReference type="Proteomes" id="UP000249254">
    <property type="component" value="Unassembled WGS sequence"/>
</dbReference>
<comment type="caution">
    <text evidence="2">The sequence shown here is derived from an EMBL/GenBank/DDBJ whole genome shotgun (WGS) entry which is preliminary data.</text>
</comment>
<dbReference type="EMBL" id="QFYQ01000001">
    <property type="protein sequence ID" value="RAK55490.1"/>
    <property type="molecule type" value="Genomic_DNA"/>
</dbReference>
<dbReference type="OrthoDB" id="9795340at2"/>
<dbReference type="Pfam" id="PF05071">
    <property type="entry name" value="NDUFA12"/>
    <property type="match status" value="1"/>
</dbReference>
<dbReference type="AlphaFoldDB" id="A0A328AKX5"/>
<dbReference type="PANTHER" id="PTHR12910:SF2">
    <property type="entry name" value="NADH DEHYDROGENASE [UBIQUINONE] 1 ALPHA SUBCOMPLEX SUBUNIT 12"/>
    <property type="match status" value="1"/>
</dbReference>
<dbReference type="InterPro" id="IPR007763">
    <property type="entry name" value="NDUFA12"/>
</dbReference>
<gene>
    <name evidence="2" type="ORF">DJ017_13690</name>
</gene>
<proteinExistence type="predicted"/>